<name>A0A7W8HIC3_9BURK</name>
<dbReference type="InterPro" id="IPR036249">
    <property type="entry name" value="Thioredoxin-like_sf"/>
</dbReference>
<evidence type="ECO:0000256" key="4">
    <source>
        <dbReference type="ARBA" id="ARBA00023157"/>
    </source>
</evidence>
<dbReference type="InterPro" id="IPR019734">
    <property type="entry name" value="TPR_rpt"/>
</dbReference>
<feature type="domain" description="Thioredoxin" evidence="8">
    <location>
        <begin position="1"/>
        <end position="107"/>
    </location>
</feature>
<dbReference type="Pfam" id="PF14559">
    <property type="entry name" value="TPR_19"/>
    <property type="match status" value="1"/>
</dbReference>
<gene>
    <name evidence="9" type="ORF">HNQ70_002593</name>
</gene>
<keyword evidence="5" id="KW-0676">Redox-active center</keyword>
<dbReference type="PANTHER" id="PTHR45663">
    <property type="entry name" value="GEO12009P1"/>
    <property type="match status" value="1"/>
</dbReference>
<dbReference type="NCBIfam" id="TIGR01068">
    <property type="entry name" value="thioredoxin"/>
    <property type="match status" value="1"/>
</dbReference>
<dbReference type="InterPro" id="IPR011990">
    <property type="entry name" value="TPR-like_helical_dom_sf"/>
</dbReference>
<evidence type="ECO:0000313" key="10">
    <source>
        <dbReference type="Proteomes" id="UP000532440"/>
    </source>
</evidence>
<dbReference type="Gene3D" id="3.40.30.10">
    <property type="entry name" value="Glutaredoxin"/>
    <property type="match status" value="1"/>
</dbReference>
<dbReference type="PROSITE" id="PS51352">
    <property type="entry name" value="THIOREDOXIN_2"/>
    <property type="match status" value="1"/>
</dbReference>
<keyword evidence="7" id="KW-0802">TPR repeat</keyword>
<keyword evidence="3" id="KW-0249">Electron transport</keyword>
<dbReference type="Pfam" id="PF00085">
    <property type="entry name" value="Thioredoxin"/>
    <property type="match status" value="1"/>
</dbReference>
<evidence type="ECO:0000256" key="6">
    <source>
        <dbReference type="NCBIfam" id="TIGR01068"/>
    </source>
</evidence>
<comment type="similarity">
    <text evidence="1">Belongs to the thioredoxin family.</text>
</comment>
<dbReference type="EMBL" id="JACHGB010000005">
    <property type="protein sequence ID" value="MBB5272570.1"/>
    <property type="molecule type" value="Genomic_DNA"/>
</dbReference>
<dbReference type="AlphaFoldDB" id="A0A7W8HIC3"/>
<dbReference type="PRINTS" id="PR00421">
    <property type="entry name" value="THIOREDOXIN"/>
</dbReference>
<dbReference type="PROSITE" id="PS00194">
    <property type="entry name" value="THIOREDOXIN_1"/>
    <property type="match status" value="1"/>
</dbReference>
<dbReference type="CDD" id="cd02956">
    <property type="entry name" value="ybbN"/>
    <property type="match status" value="1"/>
</dbReference>
<evidence type="ECO:0000313" key="9">
    <source>
        <dbReference type="EMBL" id="MBB5272570.1"/>
    </source>
</evidence>
<evidence type="ECO:0000256" key="5">
    <source>
        <dbReference type="ARBA" id="ARBA00023284"/>
    </source>
</evidence>
<protein>
    <recommendedName>
        <fullName evidence="6">Thioredoxin</fullName>
    </recommendedName>
</protein>
<dbReference type="Gene3D" id="1.25.40.10">
    <property type="entry name" value="Tetratricopeptide repeat domain"/>
    <property type="match status" value="2"/>
</dbReference>
<comment type="caution">
    <text evidence="9">The sequence shown here is derived from an EMBL/GenBank/DDBJ whole genome shotgun (WGS) entry which is preliminary data.</text>
</comment>
<dbReference type="GO" id="GO:0015035">
    <property type="term" value="F:protein-disulfide reductase activity"/>
    <property type="evidence" value="ECO:0007669"/>
    <property type="project" value="UniProtKB-UniRule"/>
</dbReference>
<feature type="repeat" description="TPR" evidence="7">
    <location>
        <begin position="110"/>
        <end position="143"/>
    </location>
</feature>
<reference evidence="9 10" key="1">
    <citation type="submission" date="2020-08" db="EMBL/GenBank/DDBJ databases">
        <title>Genomic Encyclopedia of Type Strains, Phase IV (KMG-IV): sequencing the most valuable type-strain genomes for metagenomic binning, comparative biology and taxonomic classification.</title>
        <authorList>
            <person name="Goeker M."/>
        </authorList>
    </citation>
    <scope>NUCLEOTIDE SEQUENCE [LARGE SCALE GENOMIC DNA]</scope>
    <source>
        <strain evidence="9 10">DSM 29781</strain>
    </source>
</reference>
<accession>A0A7W8HIC3</accession>
<evidence type="ECO:0000256" key="2">
    <source>
        <dbReference type="ARBA" id="ARBA00022448"/>
    </source>
</evidence>
<dbReference type="PROSITE" id="PS50005">
    <property type="entry name" value="TPR"/>
    <property type="match status" value="1"/>
</dbReference>
<evidence type="ECO:0000256" key="3">
    <source>
        <dbReference type="ARBA" id="ARBA00022982"/>
    </source>
</evidence>
<dbReference type="PANTHER" id="PTHR45663:SF11">
    <property type="entry name" value="GEO12009P1"/>
    <property type="match status" value="1"/>
</dbReference>
<dbReference type="InterPro" id="IPR013766">
    <property type="entry name" value="Thioredoxin_domain"/>
</dbReference>
<dbReference type="SUPFAM" id="SSF52833">
    <property type="entry name" value="Thioredoxin-like"/>
    <property type="match status" value="1"/>
</dbReference>
<dbReference type="Pfam" id="PF14561">
    <property type="entry name" value="TPR_20"/>
    <property type="match status" value="1"/>
</dbReference>
<organism evidence="9 10">
    <name type="scientific">Quisquiliibacterium transsilvanicum</name>
    <dbReference type="NCBI Taxonomy" id="1549638"/>
    <lineage>
        <taxon>Bacteria</taxon>
        <taxon>Pseudomonadati</taxon>
        <taxon>Pseudomonadota</taxon>
        <taxon>Betaproteobacteria</taxon>
        <taxon>Burkholderiales</taxon>
        <taxon>Burkholderiaceae</taxon>
        <taxon>Quisquiliibacterium</taxon>
    </lineage>
</organism>
<dbReference type="InterPro" id="IPR017937">
    <property type="entry name" value="Thioredoxin_CS"/>
</dbReference>
<dbReference type="Proteomes" id="UP000532440">
    <property type="component" value="Unassembled WGS sequence"/>
</dbReference>
<evidence type="ECO:0000256" key="7">
    <source>
        <dbReference type="PROSITE-ProRule" id="PRU00339"/>
    </source>
</evidence>
<dbReference type="GO" id="GO:0005737">
    <property type="term" value="C:cytoplasm"/>
    <property type="evidence" value="ECO:0007669"/>
    <property type="project" value="TreeGrafter"/>
</dbReference>
<dbReference type="GO" id="GO:0006950">
    <property type="term" value="P:response to stress"/>
    <property type="evidence" value="ECO:0007669"/>
    <property type="project" value="UniProtKB-ARBA"/>
</dbReference>
<keyword evidence="2" id="KW-0813">Transport</keyword>
<evidence type="ECO:0000259" key="8">
    <source>
        <dbReference type="PROSITE" id="PS51352"/>
    </source>
</evidence>
<sequence length="280" mass="31238">MIDTTIERFQADVIDASTQVPVLVDFWAPWCGPCKSLGPMLEKLETQYNGRFKLVKVNTDEQQELAQHFQIRSIPTVFAVVDGQPVDQFQGALPEGQLREFIDRLMPNPADIELDEAFRAMQAGDRDKAVEHLKKALLLDPASDGARLMYAELLADEDPAAAKAHLEGLSPAARQDPHAQALETRINALLEENALPPTPELEARIVANPGDLEARLELAQHCIAHKAWEPALEQLIEIVRRDRAFGEDIGRKTMLQVFDLAAAQPQLVAAWRRRLSSVLF</sequence>
<dbReference type="InterPro" id="IPR005746">
    <property type="entry name" value="Thioredoxin"/>
</dbReference>
<proteinExistence type="inferred from homology"/>
<keyword evidence="10" id="KW-1185">Reference proteome</keyword>
<keyword evidence="4" id="KW-1015">Disulfide bond</keyword>
<dbReference type="FunFam" id="3.40.30.10:FF:000001">
    <property type="entry name" value="Thioredoxin"/>
    <property type="match status" value="1"/>
</dbReference>
<evidence type="ECO:0000256" key="1">
    <source>
        <dbReference type="ARBA" id="ARBA00008987"/>
    </source>
</evidence>
<dbReference type="SUPFAM" id="SSF48452">
    <property type="entry name" value="TPR-like"/>
    <property type="match status" value="1"/>
</dbReference>